<evidence type="ECO:0000256" key="4">
    <source>
        <dbReference type="ARBA" id="ARBA00022833"/>
    </source>
</evidence>
<sequence length="1441" mass="161259">MVDEGVKSRDPIFRDIRRYYCEYCGICRSKKTLIAAHIQSQHAEELKEKELNEETDNGEKLNKCEECGLNFSKPAHLKQHMQSHSLEYQAGDCLGSSIKCVPQSRLLFLERPFICSVDDCDSSYRRKDHLNRHMLQHQGKLFECPVESYIEQPKGPDSAKSDEYEESQEKLLECPVKDCKRTFKSEGHMAWHVKEFHGESAFADVKHPMEHVCPEPRCGKVFRYASKLCKHEDSHVMLDSSEAYCAEPGCMKYFSNERCLKEHIQLCHQYVMCDECGTRQLKKNIKRHMRMHKSELSSTERINCSVEGCSLTFSTTSNLNKHMKAVHLELKPFACGMPGCNKRFAFKHVRDNHEKSGCHVYTPGGDFEASDEQFRSRPRGGRKRSYPVIETLMRKRIVPPSESDLDRNEGGDYPSSSAFALHPSLHIMLPAGMMASAETSDDSSDNCNDGDHCQHYHQFGRKFECRNCLIDFDTSGFPFPSIFFLSKMTVVSGVISRQVLPACDNLCFFCPALRTRSRQPVKRYKHLISDIFPRSQDEEVNERKIGKLCDYASKNPLRIPKIADSLEQKFYKELRNENYRFVKIVMLIYRKLLLSCKDQMPLFANSLLSVMFALMDQTSQDGVLIIGCESLFDFVNNQKDGTYMFNLEGLIPKLCHVAQEVGDDEGTEHLRASGLQALSAMVWFMGENSHISVEFDNIVSVVLENYKGQSKECSGSEQNGRVQEVNKAEGYVSPSEASAKVPSWRIIINEKGLLNVAAEVAKSPQFWSRVCLQNMANLGKEATTMRCVLESLFRYFDGGNLWPVQGGIAFPVLKDMQLLMDDSGSTHLLLSILVKHLDHKNVLKQPDMQLDVVEVVTALARLTKMQSSVPIVSAVSDIMRHLRKSIHYSLDDANLGDKVIKWNRRFHQVVDECLTELTSKVGDAGQILDVMASMLENISSITVIARTTISAVYRTAQIIASLPNAFPETLFHQLLPAMLHPDHQTRVGAHQVFAVVLVPSSVCPQPSSDSSMVDLSRSLSRTVSVFSSSAALFQKLRNQMTPSRENYTELNGSEQGGVMDRIKSTYSRVYSLRSSPAQDGDNGNNSTKEADAVRLRLSSHQITLLLSSIWAQSISPENMPENYEAIAHTYCLILLFSRAKTSYRDALIHSFQLAFTLRAVSLQGAKVYNILPLIPVVKAAISDKVVDPFLCLVEDSKLQISDAGLEKQNVYGSKEDNTAAVRHLSEIKISGELTKQSLVSVIVRNLENVLEYEEAAITEQLVQNFVPDEMCSLGSGQMYNDNAEHGRESNVKGISDFGTDDDGHHDPNESNAPPNSKLTVELPNLLSVDQLLQSILETAHHVGRMSVSTGSETSYRDVAKHCESLQQGKQQKMTLLTIASKNAAAATGGDKSHAGVAKGENGNKISGGPPVLCATEYQNNPVSFRLPSSSPYDNFLKAAGC</sequence>
<dbReference type="InterPro" id="IPR013087">
    <property type="entry name" value="Znf_C2H2_type"/>
</dbReference>
<keyword evidence="1" id="KW-0479">Metal-binding</keyword>
<evidence type="ECO:0000256" key="3">
    <source>
        <dbReference type="ARBA" id="ARBA00022771"/>
    </source>
</evidence>
<dbReference type="FunFam" id="3.30.160.60:FF:000100">
    <property type="entry name" value="Zinc finger 45-like"/>
    <property type="match status" value="1"/>
</dbReference>
<feature type="domain" description="C2H2-type" evidence="7">
    <location>
        <begin position="62"/>
        <end position="89"/>
    </location>
</feature>
<feature type="domain" description="C2H2-type" evidence="7">
    <location>
        <begin position="302"/>
        <end position="332"/>
    </location>
</feature>
<dbReference type="InterPro" id="IPR055296">
    <property type="entry name" value="SRL2-like"/>
</dbReference>
<dbReference type="Pfam" id="PF00096">
    <property type="entry name" value="zf-C2H2"/>
    <property type="match status" value="3"/>
</dbReference>
<reference evidence="8" key="2">
    <citation type="submission" date="2020-08" db="EMBL/GenBank/DDBJ databases">
        <title>Plant Genome Project.</title>
        <authorList>
            <person name="Zhang R.-G."/>
        </authorList>
    </citation>
    <scope>NUCLEOTIDE SEQUENCE</scope>
    <source>
        <strain evidence="8">Huo1</strain>
        <tissue evidence="8">Leaf</tissue>
    </source>
</reference>
<dbReference type="SUPFAM" id="SSF57667">
    <property type="entry name" value="beta-beta-alpha zinc fingers"/>
    <property type="match status" value="3"/>
</dbReference>
<dbReference type="PROSITE" id="PS00028">
    <property type="entry name" value="ZINC_FINGER_C2H2_1"/>
    <property type="match status" value="7"/>
</dbReference>
<reference evidence="8" key="1">
    <citation type="submission" date="2018-01" db="EMBL/GenBank/DDBJ databases">
        <authorList>
            <person name="Mao J.F."/>
        </authorList>
    </citation>
    <scope>NUCLEOTIDE SEQUENCE</scope>
    <source>
        <strain evidence="8">Huo1</strain>
        <tissue evidence="8">Leaf</tissue>
    </source>
</reference>
<dbReference type="PANTHER" id="PTHR46087">
    <property type="entry name" value="PUTATIVE, EXPRESSED-RELATED"/>
    <property type="match status" value="1"/>
</dbReference>
<dbReference type="PANTHER" id="PTHR46087:SF9">
    <property type="entry name" value="ARM REPEAT SUPERFAMILY PROTEIN"/>
    <property type="match status" value="1"/>
</dbReference>
<dbReference type="PROSITE" id="PS50157">
    <property type="entry name" value="ZINC_FINGER_C2H2_2"/>
    <property type="match status" value="4"/>
</dbReference>
<evidence type="ECO:0000256" key="5">
    <source>
        <dbReference type="PROSITE-ProRule" id="PRU00042"/>
    </source>
</evidence>
<keyword evidence="4" id="KW-0862">Zinc</keyword>
<keyword evidence="2" id="KW-0677">Repeat</keyword>
<evidence type="ECO:0000256" key="6">
    <source>
        <dbReference type="SAM" id="MobiDB-lite"/>
    </source>
</evidence>
<dbReference type="EMBL" id="PNBA02000009">
    <property type="protein sequence ID" value="KAG6413651.1"/>
    <property type="molecule type" value="Genomic_DNA"/>
</dbReference>
<organism evidence="8">
    <name type="scientific">Salvia splendens</name>
    <name type="common">Scarlet sage</name>
    <dbReference type="NCBI Taxonomy" id="180675"/>
    <lineage>
        <taxon>Eukaryota</taxon>
        <taxon>Viridiplantae</taxon>
        <taxon>Streptophyta</taxon>
        <taxon>Embryophyta</taxon>
        <taxon>Tracheophyta</taxon>
        <taxon>Spermatophyta</taxon>
        <taxon>Magnoliopsida</taxon>
        <taxon>eudicotyledons</taxon>
        <taxon>Gunneridae</taxon>
        <taxon>Pentapetalae</taxon>
        <taxon>asterids</taxon>
        <taxon>lamiids</taxon>
        <taxon>Lamiales</taxon>
        <taxon>Lamiaceae</taxon>
        <taxon>Nepetoideae</taxon>
        <taxon>Mentheae</taxon>
        <taxon>Salviinae</taxon>
        <taxon>Salvia</taxon>
        <taxon>Salvia subgen. Calosphace</taxon>
        <taxon>core Calosphace</taxon>
    </lineage>
</organism>
<evidence type="ECO:0000259" key="7">
    <source>
        <dbReference type="PROSITE" id="PS50157"/>
    </source>
</evidence>
<proteinExistence type="predicted"/>
<dbReference type="GO" id="GO:0008270">
    <property type="term" value="F:zinc ion binding"/>
    <property type="evidence" value="ECO:0007669"/>
    <property type="project" value="UniProtKB-KW"/>
</dbReference>
<feature type="region of interest" description="Disordered" evidence="6">
    <location>
        <begin position="1277"/>
        <end position="1318"/>
    </location>
</feature>
<name>A0A8X8ZR28_SALSN</name>
<accession>A0A8X8ZR28</accession>
<dbReference type="Proteomes" id="UP000298416">
    <property type="component" value="Unassembled WGS sequence"/>
</dbReference>
<dbReference type="InterPro" id="IPR049152">
    <property type="entry name" value="EFR3-like_ARM"/>
</dbReference>
<feature type="compositionally biased region" description="Polar residues" evidence="6">
    <location>
        <begin position="1309"/>
        <end position="1318"/>
    </location>
</feature>
<evidence type="ECO:0000313" key="9">
    <source>
        <dbReference type="Proteomes" id="UP000298416"/>
    </source>
</evidence>
<protein>
    <recommendedName>
        <fullName evidence="7">C2H2-type domain-containing protein</fullName>
    </recommendedName>
</protein>
<evidence type="ECO:0000313" key="8">
    <source>
        <dbReference type="EMBL" id="KAG6413651.1"/>
    </source>
</evidence>
<dbReference type="InterPro" id="IPR016024">
    <property type="entry name" value="ARM-type_fold"/>
</dbReference>
<gene>
    <name evidence="8" type="ORF">SASPL_126365</name>
</gene>
<evidence type="ECO:0000256" key="2">
    <source>
        <dbReference type="ARBA" id="ARBA00022737"/>
    </source>
</evidence>
<dbReference type="Gene3D" id="3.30.160.60">
    <property type="entry name" value="Classic Zinc Finger"/>
    <property type="match status" value="4"/>
</dbReference>
<dbReference type="SUPFAM" id="SSF48371">
    <property type="entry name" value="ARM repeat"/>
    <property type="match status" value="1"/>
</dbReference>
<dbReference type="InterPro" id="IPR036236">
    <property type="entry name" value="Znf_C2H2_sf"/>
</dbReference>
<feature type="domain" description="C2H2-type" evidence="7">
    <location>
        <begin position="113"/>
        <end position="142"/>
    </location>
</feature>
<dbReference type="SMART" id="SM00355">
    <property type="entry name" value="ZnF_C2H2"/>
    <property type="match status" value="9"/>
</dbReference>
<comment type="caution">
    <text evidence="8">The sequence shown here is derived from an EMBL/GenBank/DDBJ whole genome shotgun (WGS) entry which is preliminary data.</text>
</comment>
<dbReference type="Pfam" id="PF21052">
    <property type="entry name" value="EFR3_ARM"/>
    <property type="match status" value="1"/>
</dbReference>
<keyword evidence="3 5" id="KW-0863">Zinc-finger</keyword>
<feature type="domain" description="C2H2-type" evidence="7">
    <location>
        <begin position="211"/>
        <end position="240"/>
    </location>
</feature>
<keyword evidence="9" id="KW-1185">Reference proteome</keyword>
<evidence type="ECO:0000256" key="1">
    <source>
        <dbReference type="ARBA" id="ARBA00022723"/>
    </source>
</evidence>